<dbReference type="Pfam" id="PF01985">
    <property type="entry name" value="CRS1_YhbY"/>
    <property type="match status" value="4"/>
</dbReference>
<evidence type="ECO:0000259" key="12">
    <source>
        <dbReference type="PROSITE" id="PS51295"/>
    </source>
</evidence>
<dbReference type="SUPFAM" id="SSF75471">
    <property type="entry name" value="YhbY-like"/>
    <property type="match status" value="4"/>
</dbReference>
<evidence type="ECO:0000256" key="7">
    <source>
        <dbReference type="ARBA" id="ARBA00022946"/>
    </source>
</evidence>
<keyword evidence="5" id="KW-0677">Repeat</keyword>
<evidence type="ECO:0000313" key="13">
    <source>
        <dbReference type="EMBL" id="GFP95211.1"/>
    </source>
</evidence>
<keyword evidence="2" id="KW-0150">Chloroplast</keyword>
<gene>
    <name evidence="13" type="ORF">PHJA_001665500</name>
</gene>
<dbReference type="GO" id="GO:0003729">
    <property type="term" value="F:mRNA binding"/>
    <property type="evidence" value="ECO:0007669"/>
    <property type="project" value="InterPro"/>
</dbReference>
<reference evidence="13" key="1">
    <citation type="submission" date="2020-07" db="EMBL/GenBank/DDBJ databases">
        <title>Ethylene signaling mediates host invasion by parasitic plants.</title>
        <authorList>
            <person name="Yoshida S."/>
        </authorList>
    </citation>
    <scope>NUCLEOTIDE SEQUENCE</scope>
    <source>
        <strain evidence="13">Okayama</strain>
    </source>
</reference>
<dbReference type="GO" id="GO:0009507">
    <property type="term" value="C:chloroplast"/>
    <property type="evidence" value="ECO:0007669"/>
    <property type="project" value="UniProtKB-SubCell"/>
</dbReference>
<feature type="domain" description="CRM" evidence="12">
    <location>
        <begin position="875"/>
        <end position="974"/>
    </location>
</feature>
<dbReference type="SMART" id="SM01103">
    <property type="entry name" value="CRS1_YhbY"/>
    <property type="match status" value="4"/>
</dbReference>
<dbReference type="Gene3D" id="3.30.110.60">
    <property type="entry name" value="YhbY-like"/>
    <property type="match status" value="4"/>
</dbReference>
<feature type="domain" description="CRM" evidence="12">
    <location>
        <begin position="369"/>
        <end position="466"/>
    </location>
</feature>
<dbReference type="FunFam" id="3.30.110.60:FF:000002">
    <property type="entry name" value="CRS2-associated factor 1, chloroplastic"/>
    <property type="match status" value="2"/>
</dbReference>
<organism evidence="13 14">
    <name type="scientific">Phtheirospermum japonicum</name>
    <dbReference type="NCBI Taxonomy" id="374723"/>
    <lineage>
        <taxon>Eukaryota</taxon>
        <taxon>Viridiplantae</taxon>
        <taxon>Streptophyta</taxon>
        <taxon>Embryophyta</taxon>
        <taxon>Tracheophyta</taxon>
        <taxon>Spermatophyta</taxon>
        <taxon>Magnoliopsida</taxon>
        <taxon>eudicotyledons</taxon>
        <taxon>Gunneridae</taxon>
        <taxon>Pentapetalae</taxon>
        <taxon>asterids</taxon>
        <taxon>lamiids</taxon>
        <taxon>Lamiales</taxon>
        <taxon>Orobanchaceae</taxon>
        <taxon>Orobanchaceae incertae sedis</taxon>
        <taxon>Phtheirospermum</taxon>
    </lineage>
</organism>
<comment type="subcellular location">
    <subcellularLocation>
        <location evidence="1">Plastid</location>
        <location evidence="1">Chloroplast</location>
    </subcellularLocation>
</comment>
<sequence length="1036" mass="117368">MLVPLCNCNRHFSFLPSKTLLNPTFRIPSCHYPNTAFKPLRQRAPISAAAAAAESQALPQSAIQRIAEKLRSLGYVEESSDSAPDETLNPGPNSPGEIFVPLPTHLPKHRVGHTLDSSWSTPENPVPDPGSGKAMQRFHELRRGVLVEEERERIRKRGERNSAPSLAELTLPEEELRRLRSVGIGLKKKLKVGKAGITEGIVNGIHERWRRSELVRITCEDICRLNMKRTHELLERKTGGLVIWRSGSNVILYRGSNYKYPYFLTDKSPNDPPSEESADIDEDQKIISKNTEISQPPLIKGVGLPNRVRFQLPGEAQLAEEADAMLEGLGPRFIDWWGYDPLPVDADLLPAVVPGYKRPFRLLPYGVKPVLRNDEMTTLKRLGRPLPCHFALGRNRKHQGLAAAIVKLWEKSEIAKIAIKRGVQNTNSELMAEELKWLTGGTLLSRDKEFIVFYRGKDFLPATVSSAIEERRKYEISLSYARARSNSSTLNQKDRKHETKQDDSENEHEEEENDRNLRARSEKRKLRFSHTAMERTSTKLSIALEKKDKAEKLLAELEKAQTPQPAETDKEGITEEERYMLRKVGLRMKPFLLLGRRGVFDGTVENMHLHWKYRELVKVCIGKRSVEEVHGIARTLEAESGGILVAVERVSKGYAIIVYRGKNYTRPATLRPQTLLSKRAAMKRSLEAQRRQSLKLHVLKLSKNIDELKLKMAKDNDTSDTQLTEDSKLGSVNQELIENHPNIDKISHRDPESNHQSYPRDTATEIMESHGTDDANLEDPIHISEGSVVKGYSLFNKNEQNVELSRYRQISNKERLFLRKQALKMKNIPLLAIMESHGTDDANLEDPIHISEGSVVKGYSLFNKNEQNVELSRYRQISNKERLFLRKQALKMKNIPLLAVGKSNVITGLAKAIKDHFEKHPLAIVYIKGRAKGTSAQEVIYNLEQATGAVLVSQEPSKVILYRGWGFRAEPDQTSRKTRYDSVGREVKARRFISPELKSAMRLECGLKSFDDVYIASQSKTDGSTDDIPNDKPTLG</sequence>
<evidence type="ECO:0000256" key="3">
    <source>
        <dbReference type="ARBA" id="ARBA00022640"/>
    </source>
</evidence>
<evidence type="ECO:0000313" key="14">
    <source>
        <dbReference type="Proteomes" id="UP000653305"/>
    </source>
</evidence>
<evidence type="ECO:0000256" key="2">
    <source>
        <dbReference type="ARBA" id="ARBA00022528"/>
    </source>
</evidence>
<dbReference type="GO" id="GO:0000373">
    <property type="term" value="P:Group II intron splicing"/>
    <property type="evidence" value="ECO:0007669"/>
    <property type="project" value="UniProtKB-ARBA"/>
</dbReference>
<dbReference type="InterPro" id="IPR001890">
    <property type="entry name" value="RNA-binding_CRM"/>
</dbReference>
<feature type="compositionally biased region" description="Basic and acidic residues" evidence="11">
    <location>
        <begin position="492"/>
        <end position="503"/>
    </location>
</feature>
<evidence type="ECO:0000256" key="9">
    <source>
        <dbReference type="ARBA" id="ARBA00023274"/>
    </source>
</evidence>
<feature type="domain" description="CRM" evidence="12">
    <location>
        <begin position="169"/>
        <end position="265"/>
    </location>
</feature>
<evidence type="ECO:0000256" key="6">
    <source>
        <dbReference type="ARBA" id="ARBA00022884"/>
    </source>
</evidence>
<protein>
    <submittedName>
        <fullName evidence="13">Chloroplastic group iia intron splicing facilitator crs1 chloroplastic</fullName>
    </submittedName>
</protein>
<dbReference type="FunFam" id="3.30.110.60:FF:000003">
    <property type="entry name" value="CRM-domain containing factor CFM3B, chloroplastic"/>
    <property type="match status" value="1"/>
</dbReference>
<keyword evidence="7" id="KW-0809">Transit peptide</keyword>
<dbReference type="InterPro" id="IPR035920">
    <property type="entry name" value="YhbY-like_sf"/>
</dbReference>
<keyword evidence="3" id="KW-0934">Plastid</keyword>
<comment type="caution">
    <text evidence="13">The sequence shown here is derived from an EMBL/GenBank/DDBJ whole genome shotgun (WGS) entry which is preliminary data.</text>
</comment>
<keyword evidence="9" id="KW-0687">Ribonucleoprotein</keyword>
<keyword evidence="6 10" id="KW-0694">RNA-binding</keyword>
<feature type="compositionally biased region" description="Acidic residues" evidence="11">
    <location>
        <begin position="504"/>
        <end position="513"/>
    </location>
</feature>
<evidence type="ECO:0000256" key="4">
    <source>
        <dbReference type="ARBA" id="ARBA00022664"/>
    </source>
</evidence>
<feature type="region of interest" description="Disordered" evidence="11">
    <location>
        <begin position="485"/>
        <end position="532"/>
    </location>
</feature>
<keyword evidence="14" id="KW-1185">Reference proteome</keyword>
<dbReference type="GO" id="GO:0006397">
    <property type="term" value="P:mRNA processing"/>
    <property type="evidence" value="ECO:0007669"/>
    <property type="project" value="UniProtKB-KW"/>
</dbReference>
<keyword evidence="4" id="KW-0507">mRNA processing</keyword>
<dbReference type="Proteomes" id="UP000653305">
    <property type="component" value="Unassembled WGS sequence"/>
</dbReference>
<dbReference type="OrthoDB" id="551352at2759"/>
<evidence type="ECO:0000256" key="1">
    <source>
        <dbReference type="ARBA" id="ARBA00004229"/>
    </source>
</evidence>
<dbReference type="AlphaFoldDB" id="A0A830CLC1"/>
<evidence type="ECO:0000256" key="5">
    <source>
        <dbReference type="ARBA" id="ARBA00022737"/>
    </source>
</evidence>
<evidence type="ECO:0000256" key="10">
    <source>
        <dbReference type="PROSITE-ProRule" id="PRU00626"/>
    </source>
</evidence>
<feature type="domain" description="CRM" evidence="12">
    <location>
        <begin position="571"/>
        <end position="671"/>
    </location>
</feature>
<accession>A0A830CLC1</accession>
<evidence type="ECO:0000256" key="11">
    <source>
        <dbReference type="SAM" id="MobiDB-lite"/>
    </source>
</evidence>
<dbReference type="EMBL" id="BMAC01000377">
    <property type="protein sequence ID" value="GFP95211.1"/>
    <property type="molecule type" value="Genomic_DNA"/>
</dbReference>
<feature type="region of interest" description="Disordered" evidence="11">
    <location>
        <begin position="76"/>
        <end position="134"/>
    </location>
</feature>
<keyword evidence="8" id="KW-0508">mRNA splicing</keyword>
<proteinExistence type="predicted"/>
<dbReference type="GO" id="GO:1990904">
    <property type="term" value="C:ribonucleoprotein complex"/>
    <property type="evidence" value="ECO:0007669"/>
    <property type="project" value="UniProtKB-KW"/>
</dbReference>
<evidence type="ECO:0000256" key="8">
    <source>
        <dbReference type="ARBA" id="ARBA00023187"/>
    </source>
</evidence>
<name>A0A830CLC1_9LAMI</name>
<dbReference type="PANTHER" id="PTHR31846">
    <property type="entry name" value="CRS1 / YHBY (CRM) DOMAIN-CONTAINING PROTEIN"/>
    <property type="match status" value="1"/>
</dbReference>
<dbReference type="InterPro" id="IPR045278">
    <property type="entry name" value="CRS1/CFM2/CFM3"/>
</dbReference>
<dbReference type="PANTHER" id="PTHR31846:SF20">
    <property type="entry name" value="CRM-DOMAIN CONTAINING FACTOR CFM2, CHLOROPLASTIC"/>
    <property type="match status" value="1"/>
</dbReference>
<dbReference type="PROSITE" id="PS51295">
    <property type="entry name" value="CRM"/>
    <property type="match status" value="4"/>
</dbReference>